<feature type="domain" description="HEPN AbiJ-N-terminal" evidence="1">
    <location>
        <begin position="20"/>
        <end position="119"/>
    </location>
</feature>
<organism evidence="2 3">
    <name type="scientific">Marinitoga aeolica</name>
    <dbReference type="NCBI Taxonomy" id="2809031"/>
    <lineage>
        <taxon>Bacteria</taxon>
        <taxon>Thermotogati</taxon>
        <taxon>Thermotogota</taxon>
        <taxon>Thermotogae</taxon>
        <taxon>Petrotogales</taxon>
        <taxon>Petrotogaceae</taxon>
        <taxon>Marinitoga</taxon>
    </lineage>
</organism>
<name>A0ABY8PN25_9BACT</name>
<accession>A0ABY8PN25</accession>
<dbReference type="EMBL" id="CP069362">
    <property type="protein sequence ID" value="WGS63938.1"/>
    <property type="molecule type" value="Genomic_DNA"/>
</dbReference>
<keyword evidence="3" id="KW-1185">Reference proteome</keyword>
<protein>
    <recommendedName>
        <fullName evidence="1">HEPN AbiJ-N-terminal domain-containing protein</fullName>
    </recommendedName>
</protein>
<gene>
    <name evidence="2" type="ORF">JRV97_06040</name>
</gene>
<evidence type="ECO:0000313" key="2">
    <source>
        <dbReference type="EMBL" id="WGS63938.1"/>
    </source>
</evidence>
<sequence length="120" mass="14927">MKKTFSYGNLNPFIFQLYDKFFKKSIDEIPFHYSSFEERKIYYWNDIYENIKDYFFTCKWYEIYDFIEFTINNYSNDYITKSFIKYCNKVLGKEKSGYRIIEKQIVPIIDDIEIKEIEKH</sequence>
<reference evidence="2 3" key="1">
    <citation type="submission" date="2021-02" db="EMBL/GenBank/DDBJ databases">
        <title>Characterization of Marinitoga sp. nov. str. BP5-C20A.</title>
        <authorList>
            <person name="Erauso G."/>
            <person name="Postec A."/>
        </authorList>
    </citation>
    <scope>NUCLEOTIDE SEQUENCE [LARGE SCALE GENOMIC DNA]</scope>
    <source>
        <strain evidence="2 3">BP5-C20A</strain>
    </source>
</reference>
<evidence type="ECO:0000313" key="3">
    <source>
        <dbReference type="Proteomes" id="UP001232493"/>
    </source>
</evidence>
<evidence type="ECO:0000259" key="1">
    <source>
        <dbReference type="Pfam" id="PF18863"/>
    </source>
</evidence>
<dbReference type="Proteomes" id="UP001232493">
    <property type="component" value="Chromosome"/>
</dbReference>
<dbReference type="Pfam" id="PF18863">
    <property type="entry name" value="AbiJ_NTD4"/>
    <property type="match status" value="1"/>
</dbReference>
<proteinExistence type="predicted"/>
<dbReference type="InterPro" id="IPR049503">
    <property type="entry name" value="AbiJ_NTD4"/>
</dbReference>
<dbReference type="RefSeq" id="WP_280997203.1">
    <property type="nucleotide sequence ID" value="NZ_CP069362.1"/>
</dbReference>